<dbReference type="EMBL" id="QWLB01000002">
    <property type="protein sequence ID" value="RIH93815.1"/>
    <property type="molecule type" value="Genomic_DNA"/>
</dbReference>
<dbReference type="InterPro" id="IPR007055">
    <property type="entry name" value="BON_dom"/>
</dbReference>
<dbReference type="Pfam" id="PF04972">
    <property type="entry name" value="BON"/>
    <property type="match status" value="2"/>
</dbReference>
<dbReference type="Proteomes" id="UP000266178">
    <property type="component" value="Unassembled WGS sequence"/>
</dbReference>
<comment type="caution">
    <text evidence="3">The sequence shown here is derived from an EMBL/GenBank/DDBJ whole genome shotgun (WGS) entry which is preliminary data.</text>
</comment>
<dbReference type="SUPFAM" id="SSF54106">
    <property type="entry name" value="LysM domain"/>
    <property type="match status" value="1"/>
</dbReference>
<dbReference type="PANTHER" id="PTHR34606:SF15">
    <property type="entry name" value="BON DOMAIN-CONTAINING PROTEIN"/>
    <property type="match status" value="1"/>
</dbReference>
<dbReference type="RefSeq" id="WP_119355704.1">
    <property type="nucleotide sequence ID" value="NZ_BJXM01000004.1"/>
</dbReference>
<dbReference type="PROSITE" id="PS50914">
    <property type="entry name" value="BON"/>
    <property type="match status" value="2"/>
</dbReference>
<dbReference type="InterPro" id="IPR051686">
    <property type="entry name" value="Lipoprotein_DolP"/>
</dbReference>
<dbReference type="OrthoDB" id="9787225at2"/>
<dbReference type="SMART" id="SM00749">
    <property type="entry name" value="BON"/>
    <property type="match status" value="2"/>
</dbReference>
<dbReference type="SMART" id="SM00257">
    <property type="entry name" value="LysM"/>
    <property type="match status" value="1"/>
</dbReference>
<dbReference type="PANTHER" id="PTHR34606">
    <property type="entry name" value="BON DOMAIN-CONTAINING PROTEIN"/>
    <property type="match status" value="1"/>
</dbReference>
<dbReference type="Pfam" id="PF01476">
    <property type="entry name" value="LysM"/>
    <property type="match status" value="1"/>
</dbReference>
<dbReference type="CDD" id="cd00118">
    <property type="entry name" value="LysM"/>
    <property type="match status" value="1"/>
</dbReference>
<reference evidence="3 4" key="1">
    <citation type="submission" date="2018-08" db="EMBL/GenBank/DDBJ databases">
        <title>Meiothermus granaticius genome AF-68 sequencing project.</title>
        <authorList>
            <person name="Da Costa M.S."/>
            <person name="Albuquerque L."/>
            <person name="Raposo P."/>
            <person name="Froufe H.J.C."/>
            <person name="Barroso C.S."/>
            <person name="Egas C."/>
        </authorList>
    </citation>
    <scope>NUCLEOTIDE SEQUENCE [LARGE SCALE GENOMIC DNA]</scope>
    <source>
        <strain evidence="3 4">AF-68</strain>
    </source>
</reference>
<dbReference type="AlphaFoldDB" id="A0A399FDF7"/>
<dbReference type="PROSITE" id="PS51782">
    <property type="entry name" value="LYSM"/>
    <property type="match status" value="1"/>
</dbReference>
<dbReference type="InterPro" id="IPR014004">
    <property type="entry name" value="Transpt-assoc_nodulatn_dom_bac"/>
</dbReference>
<proteinExistence type="predicted"/>
<evidence type="ECO:0000313" key="3">
    <source>
        <dbReference type="EMBL" id="RIH93815.1"/>
    </source>
</evidence>
<feature type="domain" description="LysM" evidence="2">
    <location>
        <begin position="178"/>
        <end position="227"/>
    </location>
</feature>
<accession>A0A399FDF7</accession>
<evidence type="ECO:0000259" key="2">
    <source>
        <dbReference type="PROSITE" id="PS51782"/>
    </source>
</evidence>
<keyword evidence="4" id="KW-1185">Reference proteome</keyword>
<name>A0A399FDF7_9DEIN</name>
<organism evidence="3 4">
    <name type="scientific">Meiothermus granaticius NBRC 107808</name>
    <dbReference type="NCBI Taxonomy" id="1227551"/>
    <lineage>
        <taxon>Bacteria</taxon>
        <taxon>Thermotogati</taxon>
        <taxon>Deinococcota</taxon>
        <taxon>Deinococci</taxon>
        <taxon>Thermales</taxon>
        <taxon>Thermaceae</taxon>
        <taxon>Meiothermus</taxon>
    </lineage>
</organism>
<evidence type="ECO:0000259" key="1">
    <source>
        <dbReference type="PROSITE" id="PS50914"/>
    </source>
</evidence>
<feature type="domain" description="BON" evidence="1">
    <location>
        <begin position="92"/>
        <end position="160"/>
    </location>
</feature>
<protein>
    <submittedName>
        <fullName evidence="3">LysM domain protein</fullName>
    </submittedName>
</protein>
<dbReference type="Gene3D" id="3.10.350.10">
    <property type="entry name" value="LysM domain"/>
    <property type="match status" value="1"/>
</dbReference>
<sequence>MWPFDKSLKQRVEDALNSTNVLKDLGLTVNENGGNVSISGAIPAETYKRAIEVAVGGVSDIKSLDLNGLIAPESVSEEAIRSAEAQTQQVENASALAKKVLAALKANGELRDDPIDVLQSGSGVVLRGAVDSQHEYNLAVQIAQQVGATAVDANGLQIHDGAKAKFAAESGYVNVPDEWYTVQSGDTLSEIAQKFYGDGTRDSYMKIAKANGLENPDLIRVGQKLQIPR</sequence>
<feature type="domain" description="BON" evidence="1">
    <location>
        <begin position="4"/>
        <end position="73"/>
    </location>
</feature>
<gene>
    <name evidence="3" type="ORF">Mgrana_00164</name>
</gene>
<dbReference type="InterPro" id="IPR036779">
    <property type="entry name" value="LysM_dom_sf"/>
</dbReference>
<evidence type="ECO:0000313" key="4">
    <source>
        <dbReference type="Proteomes" id="UP000266178"/>
    </source>
</evidence>
<dbReference type="InterPro" id="IPR018392">
    <property type="entry name" value="LysM"/>
</dbReference>